<dbReference type="Proteomes" id="UP001142374">
    <property type="component" value="Unassembled WGS sequence"/>
</dbReference>
<name>A0A9X2LFU1_9ACTN</name>
<organism evidence="2 3">
    <name type="scientific">Streptomyces telluris</name>
    <dbReference type="NCBI Taxonomy" id="2720021"/>
    <lineage>
        <taxon>Bacteria</taxon>
        <taxon>Bacillati</taxon>
        <taxon>Actinomycetota</taxon>
        <taxon>Actinomycetes</taxon>
        <taxon>Kitasatosporales</taxon>
        <taxon>Streptomycetaceae</taxon>
        <taxon>Streptomyces</taxon>
    </lineage>
</organism>
<accession>A0A9X2LFU1</accession>
<feature type="chain" id="PRO_5040835719" evidence="1">
    <location>
        <begin position="21"/>
        <end position="51"/>
    </location>
</feature>
<evidence type="ECO:0000256" key="1">
    <source>
        <dbReference type="SAM" id="SignalP"/>
    </source>
</evidence>
<feature type="signal peptide" evidence="1">
    <location>
        <begin position="1"/>
        <end position="20"/>
    </location>
</feature>
<comment type="caution">
    <text evidence="2">The sequence shown here is derived from an EMBL/GenBank/DDBJ whole genome shotgun (WGS) entry which is preliminary data.</text>
</comment>
<keyword evidence="3" id="KW-1185">Reference proteome</keyword>
<dbReference type="AlphaFoldDB" id="A0A9X2LFU1"/>
<keyword evidence="1" id="KW-0732">Signal</keyword>
<sequence length="51" mass="5771">MFHRTAAVMALLLVFSGARSGLVAAIDRKRYEQWAAEWQAVEPLWSKPLPT</sequence>
<gene>
    <name evidence="2" type="ORF">NQU55_12310</name>
</gene>
<protein>
    <submittedName>
        <fullName evidence="2">Uncharacterized protein</fullName>
    </submittedName>
</protein>
<reference evidence="2" key="1">
    <citation type="submission" date="2022-06" db="EMBL/GenBank/DDBJ databases">
        <title>WGS of actinobacteria.</title>
        <authorList>
            <person name="Thawai C."/>
        </authorList>
    </citation>
    <scope>NUCLEOTIDE SEQUENCE</scope>
    <source>
        <strain evidence="2">AA8</strain>
    </source>
</reference>
<proteinExistence type="predicted"/>
<evidence type="ECO:0000313" key="2">
    <source>
        <dbReference type="EMBL" id="MCQ8770556.1"/>
    </source>
</evidence>
<evidence type="ECO:0000313" key="3">
    <source>
        <dbReference type="Proteomes" id="UP001142374"/>
    </source>
</evidence>
<dbReference type="RefSeq" id="WP_168095893.1">
    <property type="nucleotide sequence ID" value="NZ_JAATER010000510.1"/>
</dbReference>
<dbReference type="EMBL" id="JANIID010000008">
    <property type="protein sequence ID" value="MCQ8770556.1"/>
    <property type="molecule type" value="Genomic_DNA"/>
</dbReference>